<reference evidence="1 2" key="1">
    <citation type="journal article" date="2018" name="Int. J. Syst. Evol. Microbiol.">
        <title>Planococcus salinus sp. nov., a moderately halophilic bacterium isolated from a saline-alkali soil.</title>
        <authorList>
            <person name="Gan L."/>
        </authorList>
    </citation>
    <scope>NUCLEOTIDE SEQUENCE [LARGE SCALE GENOMIC DNA]</scope>
    <source>
        <strain evidence="1 2">LCB217</strain>
    </source>
</reference>
<name>A0A3M8P7G8_9BACL</name>
<gene>
    <name evidence="1" type="ORF">EEX84_09210</name>
</gene>
<proteinExistence type="predicted"/>
<dbReference type="EMBL" id="RIAX01000005">
    <property type="protein sequence ID" value="RNF39638.1"/>
    <property type="molecule type" value="Genomic_DNA"/>
</dbReference>
<protein>
    <submittedName>
        <fullName evidence="1">Uncharacterized protein</fullName>
    </submittedName>
</protein>
<evidence type="ECO:0000313" key="1">
    <source>
        <dbReference type="EMBL" id="RNF39638.1"/>
    </source>
</evidence>
<sequence>MSGKEMGQYDFYKEKLEKRFDKSIKDILVEYYIVKELGPSVGAKQLKIPRQVFVHYCNLFRLKELRNAEDKQGHQLCSK</sequence>
<keyword evidence="2" id="KW-1185">Reference proteome</keyword>
<dbReference type="RefSeq" id="WP_123165338.1">
    <property type="nucleotide sequence ID" value="NZ_RIAX01000005.1"/>
</dbReference>
<evidence type="ECO:0000313" key="2">
    <source>
        <dbReference type="Proteomes" id="UP000275473"/>
    </source>
</evidence>
<dbReference type="OrthoDB" id="2428222at2"/>
<dbReference type="Proteomes" id="UP000275473">
    <property type="component" value="Unassembled WGS sequence"/>
</dbReference>
<comment type="caution">
    <text evidence="1">The sequence shown here is derived from an EMBL/GenBank/DDBJ whole genome shotgun (WGS) entry which is preliminary data.</text>
</comment>
<organism evidence="1 2">
    <name type="scientific">Planococcus salinus</name>
    <dbReference type="NCBI Taxonomy" id="1848460"/>
    <lineage>
        <taxon>Bacteria</taxon>
        <taxon>Bacillati</taxon>
        <taxon>Bacillota</taxon>
        <taxon>Bacilli</taxon>
        <taxon>Bacillales</taxon>
        <taxon>Caryophanaceae</taxon>
        <taxon>Planococcus</taxon>
    </lineage>
</organism>
<dbReference type="AlphaFoldDB" id="A0A3M8P7G8"/>
<accession>A0A3M8P7G8</accession>